<evidence type="ECO:0000256" key="4">
    <source>
        <dbReference type="ARBA" id="ARBA00023242"/>
    </source>
</evidence>
<proteinExistence type="inferred from homology"/>
<feature type="region of interest" description="Disordered" evidence="5">
    <location>
        <begin position="128"/>
        <end position="168"/>
    </location>
</feature>
<gene>
    <name evidence="6" type="ORF">Vbra_11823</name>
</gene>
<dbReference type="EMBL" id="CDMY01000227">
    <property type="protein sequence ID" value="CEL95393.1"/>
    <property type="molecule type" value="Genomic_DNA"/>
</dbReference>
<evidence type="ECO:0000256" key="2">
    <source>
        <dbReference type="ARBA" id="ARBA00008479"/>
    </source>
</evidence>
<reference evidence="6 7" key="1">
    <citation type="submission" date="2014-11" db="EMBL/GenBank/DDBJ databases">
        <authorList>
            <person name="Zhu J."/>
            <person name="Qi W."/>
            <person name="Song R."/>
        </authorList>
    </citation>
    <scope>NUCLEOTIDE SEQUENCE [LARGE SCALE GENOMIC DNA]</scope>
</reference>
<keyword evidence="7" id="KW-1185">Reference proteome</keyword>
<dbReference type="Proteomes" id="UP000041254">
    <property type="component" value="Unassembled WGS sequence"/>
</dbReference>
<dbReference type="VEuPathDB" id="CryptoDB:Vbra_11823"/>
<dbReference type="GO" id="GO:0005730">
    <property type="term" value="C:nucleolus"/>
    <property type="evidence" value="ECO:0007669"/>
    <property type="project" value="UniProtKB-SubCell"/>
</dbReference>
<evidence type="ECO:0000313" key="6">
    <source>
        <dbReference type="EMBL" id="CEL95393.1"/>
    </source>
</evidence>
<comment type="similarity">
    <text evidence="2">Belongs to the NOP16 family.</text>
</comment>
<dbReference type="PANTHER" id="PTHR13243">
    <property type="entry name" value="HSPC111 PROTEIN-RELATED"/>
    <property type="match status" value="1"/>
</dbReference>
<sequence length="181" mass="20935">MAIKKTRQRVYKKVRRTPKSLHRRRFDVKKSMRDPTMKSLWDDSKTVTQNLAATSVAAFAEQLPEKIPKSVPKKLSEWDAPIVKKLHEKHGDDYKAMERDIKVNVLQWTAANIEKRVAKWKRNYVSGLPKGPAQKDDGKGQLGGRAAESDVQMAEGEPKEVTRAMRRRENMKLRKMILTRK</sequence>
<dbReference type="AlphaFoldDB" id="A0A0G4EHD3"/>
<comment type="subcellular location">
    <subcellularLocation>
        <location evidence="1">Nucleus</location>
        <location evidence="1">Nucleolus</location>
    </subcellularLocation>
</comment>
<dbReference type="PhylomeDB" id="A0A0G4EHD3"/>
<dbReference type="PANTHER" id="PTHR13243:SF1">
    <property type="entry name" value="NUCLEOLAR PROTEIN 16"/>
    <property type="match status" value="1"/>
</dbReference>
<keyword evidence="4" id="KW-0539">Nucleus</keyword>
<feature type="compositionally biased region" description="Basic and acidic residues" evidence="5">
    <location>
        <begin position="156"/>
        <end position="168"/>
    </location>
</feature>
<dbReference type="GO" id="GO:0042273">
    <property type="term" value="P:ribosomal large subunit biogenesis"/>
    <property type="evidence" value="ECO:0007669"/>
    <property type="project" value="TreeGrafter"/>
</dbReference>
<dbReference type="OrthoDB" id="422765at2759"/>
<name>A0A0G4EHD3_VITBC</name>
<accession>A0A0G4EHD3</accession>
<evidence type="ECO:0000256" key="1">
    <source>
        <dbReference type="ARBA" id="ARBA00004604"/>
    </source>
</evidence>
<evidence type="ECO:0000313" key="7">
    <source>
        <dbReference type="Proteomes" id="UP000041254"/>
    </source>
</evidence>
<dbReference type="InterPro" id="IPR019002">
    <property type="entry name" value="Ribosome_biogenesis_Nop16"/>
</dbReference>
<evidence type="ECO:0000256" key="5">
    <source>
        <dbReference type="SAM" id="MobiDB-lite"/>
    </source>
</evidence>
<organism evidence="6 7">
    <name type="scientific">Vitrella brassicaformis (strain CCMP3155)</name>
    <dbReference type="NCBI Taxonomy" id="1169540"/>
    <lineage>
        <taxon>Eukaryota</taxon>
        <taxon>Sar</taxon>
        <taxon>Alveolata</taxon>
        <taxon>Colpodellida</taxon>
        <taxon>Vitrellaceae</taxon>
        <taxon>Vitrella</taxon>
    </lineage>
</organism>
<protein>
    <recommendedName>
        <fullName evidence="3">Nucleolar protein 16</fullName>
    </recommendedName>
</protein>
<evidence type="ECO:0000256" key="3">
    <source>
        <dbReference type="ARBA" id="ARBA00015522"/>
    </source>
</evidence>
<dbReference type="InParanoid" id="A0A0G4EHD3"/>
<dbReference type="Pfam" id="PF09420">
    <property type="entry name" value="Nop16"/>
    <property type="match status" value="1"/>
</dbReference>